<feature type="transmembrane region" description="Helical" evidence="1">
    <location>
        <begin position="20"/>
        <end position="40"/>
    </location>
</feature>
<evidence type="ECO:0000313" key="3">
    <source>
        <dbReference type="EMBL" id="KAA8999457.1"/>
    </source>
</evidence>
<organism evidence="3 4">
    <name type="scientific">Affinibrenneria salicis</name>
    <dbReference type="NCBI Taxonomy" id="2590031"/>
    <lineage>
        <taxon>Bacteria</taxon>
        <taxon>Pseudomonadati</taxon>
        <taxon>Pseudomonadota</taxon>
        <taxon>Gammaproteobacteria</taxon>
        <taxon>Enterobacterales</taxon>
        <taxon>Pectobacteriaceae</taxon>
        <taxon>Affinibrenneria</taxon>
    </lineage>
</organism>
<name>A0A5J5G153_9GAMM</name>
<dbReference type="InterPro" id="IPR028087">
    <property type="entry name" value="Tad_N"/>
</dbReference>
<dbReference type="SUPFAM" id="SSF53300">
    <property type="entry name" value="vWA-like"/>
    <property type="match status" value="1"/>
</dbReference>
<evidence type="ECO:0000259" key="2">
    <source>
        <dbReference type="Pfam" id="PF13400"/>
    </source>
</evidence>
<dbReference type="Pfam" id="PF13400">
    <property type="entry name" value="Tad"/>
    <property type="match status" value="1"/>
</dbReference>
<keyword evidence="1" id="KW-1133">Transmembrane helix</keyword>
<evidence type="ECO:0000256" key="1">
    <source>
        <dbReference type="SAM" id="Phobius"/>
    </source>
</evidence>
<accession>A0A5J5G153</accession>
<feature type="domain" description="Putative Flp pilus-assembly TadG-like N-terminal" evidence="2">
    <location>
        <begin position="19"/>
        <end position="65"/>
    </location>
</feature>
<keyword evidence="1" id="KW-0472">Membrane</keyword>
<dbReference type="OrthoDB" id="8988761at2"/>
<evidence type="ECO:0000313" key="4">
    <source>
        <dbReference type="Proteomes" id="UP000335415"/>
    </source>
</evidence>
<proteinExistence type="predicted"/>
<dbReference type="EMBL" id="VYKJ01000006">
    <property type="protein sequence ID" value="KAA8999457.1"/>
    <property type="molecule type" value="Genomic_DNA"/>
</dbReference>
<dbReference type="Gene3D" id="3.40.50.410">
    <property type="entry name" value="von Willebrand factor, type A domain"/>
    <property type="match status" value="1"/>
</dbReference>
<reference evidence="3 4" key="1">
    <citation type="submission" date="2019-09" db="EMBL/GenBank/DDBJ databases">
        <authorList>
            <person name="Li Y."/>
        </authorList>
    </citation>
    <scope>NUCLEOTIDE SEQUENCE [LARGE SCALE GENOMIC DNA]</scope>
    <source>
        <strain evidence="3 4">L3-3HA</strain>
    </source>
</reference>
<dbReference type="Proteomes" id="UP000335415">
    <property type="component" value="Unassembled WGS sequence"/>
</dbReference>
<dbReference type="InterPro" id="IPR036465">
    <property type="entry name" value="vWFA_dom_sf"/>
</dbReference>
<protein>
    <submittedName>
        <fullName evidence="3">Pilus assembly protein</fullName>
    </submittedName>
</protein>
<keyword evidence="4" id="KW-1185">Reference proteome</keyword>
<sequence length="618" mass="67060">MGMSALTLLLFNLRREQRGAVTLTWLLCFPLLLVALLGSIDFIRYSVVQSKLQNALDTAVISAGRNLEKFTPSDGAREEALWRADAISYFFSNMPPGFLGSSVSRDNLTITYSEETDGQGATSGQLVHMRATGTLPLLIAGMTNRTGFTLAAENEAVRRTRSDLEMVLALDNTGSMENENRIGALKAASRELVSTVLGASHSGGNSKSYIGIVPFADTVYIGADRARWLSPAARALPYIEAGKYWGGCVVEPYDGRFNARPGLPGSFEPLMTVGTLSSANGLQTAAALKTRDAPDAVDYRIVPGSTPEISGDRSISAGLDAHSGNIIPKFAFNANYRQWQYGDTGDVNNCPKSRQMLFLTSNENALNDRIDTMAVDGRTIIPLGLLWSWRMLDAGWRGERGWGDSEKPRNAAIGLNKAIVLLTDGNNGLDPIVDKTSTKRGVAIDGERDISLDYHISYQYQVRQSKNGDWSAAHSASHGFHLDKLNDDNHYLSFYKYANSADFHSLRIGSDEELDSSSTEIAPYGRLYQGLRNGNADWQVGNDTLNTLTAELCSNIKDSGIKLYTVVLGNGTNSSTKAMMQSCSSGTASYYFDATNVDDLSAAFASIAASLTELRLNK</sequence>
<gene>
    <name evidence="3" type="ORF">FJU30_14090</name>
</gene>
<keyword evidence="1" id="KW-0812">Transmembrane</keyword>
<dbReference type="AlphaFoldDB" id="A0A5J5G153"/>
<comment type="caution">
    <text evidence="3">The sequence shown here is derived from an EMBL/GenBank/DDBJ whole genome shotgun (WGS) entry which is preliminary data.</text>
</comment>